<protein>
    <submittedName>
        <fullName evidence="1">Uncharacterized protein</fullName>
    </submittedName>
</protein>
<dbReference type="InterPro" id="IPR055629">
    <property type="entry name" value="DUF7205"/>
</dbReference>
<evidence type="ECO:0000313" key="2">
    <source>
        <dbReference type="Proteomes" id="UP000251198"/>
    </source>
</evidence>
<name>A0A2Z4QAB6_9CAUD</name>
<gene>
    <name evidence="1" type="ORF">CPT_Mineola_075</name>
</gene>
<dbReference type="EMBL" id="MH333064">
    <property type="protein sequence ID" value="AWY06970.1"/>
    <property type="molecule type" value="Genomic_DNA"/>
</dbReference>
<accession>A0A2Z4QAB6</accession>
<proteinExistence type="predicted"/>
<sequence>MNSVNSNSMHDYRGTLLREGDIVALYYGYGALETGEIKQIKNHRAKVEVTYSTGDKVMSKWKYGECMVKL</sequence>
<evidence type="ECO:0000313" key="1">
    <source>
        <dbReference type="EMBL" id="AWY06970.1"/>
    </source>
</evidence>
<dbReference type="Pfam" id="PF23835">
    <property type="entry name" value="DUF7205"/>
    <property type="match status" value="1"/>
</dbReference>
<organism evidence="1 2">
    <name type="scientific">Klebsiella phage Mineola</name>
    <dbReference type="NCBI Taxonomy" id="2234047"/>
    <lineage>
        <taxon>Viruses</taxon>
        <taxon>Duplodnaviria</taxon>
        <taxon>Heunggongvirae</taxon>
        <taxon>Uroviricota</taxon>
        <taxon>Caudoviricetes</taxon>
        <taxon>Pantevenvirales</taxon>
        <taxon>Straboviridae</taxon>
        <taxon>Tevenvirinae</taxon>
        <taxon>Jiaodavirus</taxon>
        <taxon>Jiaodavirus mineola</taxon>
    </lineage>
</organism>
<reference evidence="2" key="1">
    <citation type="submission" date="2018-05" db="EMBL/GenBank/DDBJ databases">
        <title>Complete Genome of Klebsiella pneumoniae Myophage Mineola.</title>
        <authorList>
            <person name="Boeckman J.X."/>
            <person name="Lessor L."/>
            <person name="Liu M."/>
            <person name="Gill J."/>
        </authorList>
    </citation>
    <scope>NUCLEOTIDE SEQUENCE [LARGE SCALE GENOMIC DNA]</scope>
</reference>
<keyword evidence="2" id="KW-1185">Reference proteome</keyword>
<dbReference type="Proteomes" id="UP000251198">
    <property type="component" value="Segment"/>
</dbReference>